<keyword evidence="4 9" id="KW-0812">Transmembrane</keyword>
<dbReference type="RefSeq" id="WP_006564595.1">
    <property type="nucleotide sequence ID" value="NZ_AP019774.1"/>
</dbReference>
<dbReference type="GO" id="GO:0005886">
    <property type="term" value="C:plasma membrane"/>
    <property type="evidence" value="ECO:0007669"/>
    <property type="project" value="UniProtKB-SubCell"/>
</dbReference>
<dbReference type="EMBL" id="AP019774">
    <property type="protein sequence ID" value="BCD70106.1"/>
    <property type="molecule type" value="Genomic_DNA"/>
</dbReference>
<dbReference type="Pfam" id="PF01252">
    <property type="entry name" value="Peptidase_A8"/>
    <property type="match status" value="1"/>
</dbReference>
<dbReference type="UniPathway" id="UPA00665"/>
<evidence type="ECO:0000313" key="12">
    <source>
        <dbReference type="EMBL" id="BCD70106.1"/>
    </source>
</evidence>
<evidence type="ECO:0000313" key="11">
    <source>
        <dbReference type="EMBL" id="BCD45580.1"/>
    </source>
</evidence>
<dbReference type="AlphaFoldDB" id="A0A6J4CX93"/>
<dbReference type="EMBL" id="AP023036">
    <property type="protein sequence ID" value="BCD45580.1"/>
    <property type="molecule type" value="Genomic_DNA"/>
</dbReference>
<keyword evidence="14" id="KW-1185">Reference proteome</keyword>
<organism evidence="12 13">
    <name type="scientific">Helicobacter suis</name>
    <dbReference type="NCBI Taxonomy" id="104628"/>
    <lineage>
        <taxon>Bacteria</taxon>
        <taxon>Pseudomonadati</taxon>
        <taxon>Campylobacterota</taxon>
        <taxon>Epsilonproteobacteria</taxon>
        <taxon>Campylobacterales</taxon>
        <taxon>Helicobacteraceae</taxon>
        <taxon>Helicobacter</taxon>
    </lineage>
</organism>
<feature type="transmembrane region" description="Helical" evidence="9">
    <location>
        <begin position="120"/>
        <end position="139"/>
    </location>
</feature>
<comment type="function">
    <text evidence="9">This protein specifically catalyzes the removal of signal peptides from prolipoproteins.</text>
</comment>
<evidence type="ECO:0000256" key="9">
    <source>
        <dbReference type="HAMAP-Rule" id="MF_00161"/>
    </source>
</evidence>
<evidence type="ECO:0000256" key="7">
    <source>
        <dbReference type="ARBA" id="ARBA00022989"/>
    </source>
</evidence>
<dbReference type="GO" id="GO:0004190">
    <property type="term" value="F:aspartic-type endopeptidase activity"/>
    <property type="evidence" value="ECO:0007669"/>
    <property type="project" value="UniProtKB-UniRule"/>
</dbReference>
<reference evidence="12 13" key="1">
    <citation type="submission" date="2019-06" db="EMBL/GenBank/DDBJ databases">
        <title>Complete genome sequence of Helicobacter suis SNTW101c.</title>
        <authorList>
            <person name="Rimbara E."/>
            <person name="Suzuki M."/>
            <person name="Matsui H."/>
            <person name="Nakamura M."/>
            <person name="Mori S."/>
            <person name="Shibayama K."/>
        </authorList>
    </citation>
    <scope>NUCLEOTIDE SEQUENCE [LARGE SCALE GENOMIC DNA]</scope>
    <source>
        <strain evidence="12 13">SNTW101c</strain>
    </source>
</reference>
<sequence length="151" mass="16985">MKSPIFAFILAFVGAVLSDQVLKQMILAGLRYEGPVISIVLAYNEGVAFSMLHFLGPYLKYIQIILIGGLGLFLWRQKELFNLNALPFGLILGAGSSNLLDRFIHGHVIDYVYWHYQFDFAIFNLADVLIDVGVGLIILKHFKIKNKQKGV</sequence>
<keyword evidence="7 9" id="KW-1133">Transmembrane helix</keyword>
<dbReference type="PANTHER" id="PTHR33695">
    <property type="entry name" value="LIPOPROTEIN SIGNAL PEPTIDASE"/>
    <property type="match status" value="1"/>
</dbReference>
<gene>
    <name evidence="9 12" type="primary">lspA</name>
    <name evidence="11" type="ORF">NHP190020_06190</name>
    <name evidence="12" type="ORF">SNTW_07510</name>
</gene>
<keyword evidence="3 9" id="KW-0645">Protease</keyword>
<evidence type="ECO:0000256" key="10">
    <source>
        <dbReference type="RuleBase" id="RU004181"/>
    </source>
</evidence>
<dbReference type="GeneID" id="56928293"/>
<reference evidence="11 14" key="2">
    <citation type="submission" date="2020-04" db="EMBL/GenBank/DDBJ databases">
        <title>Genomic analysis of gastric non-Helicobacter pylori Helicobacters isolated in Japan.</title>
        <authorList>
            <person name="Suzuki M."/>
            <person name="Rimbara E."/>
        </authorList>
    </citation>
    <scope>NUCLEOTIDE SEQUENCE [LARGE SCALE GENOMIC DNA]</scope>
    <source>
        <strain evidence="11 14">NHP19-0020</strain>
    </source>
</reference>
<comment type="pathway">
    <text evidence="9">Protein modification; lipoprotein biosynthesis (signal peptide cleavage).</text>
</comment>
<keyword evidence="6 9" id="KW-0378">Hydrolase</keyword>
<evidence type="ECO:0000313" key="13">
    <source>
        <dbReference type="Proteomes" id="UP000317935"/>
    </source>
</evidence>
<dbReference type="PANTHER" id="PTHR33695:SF1">
    <property type="entry name" value="LIPOPROTEIN SIGNAL PEPTIDASE"/>
    <property type="match status" value="1"/>
</dbReference>
<evidence type="ECO:0000256" key="6">
    <source>
        <dbReference type="ARBA" id="ARBA00022801"/>
    </source>
</evidence>
<accession>A0A6J4CX93</accession>
<dbReference type="NCBIfam" id="TIGR00077">
    <property type="entry name" value="lspA"/>
    <property type="match status" value="1"/>
</dbReference>
<dbReference type="OrthoDB" id="9810259at2"/>
<dbReference type="EC" id="3.4.23.36" evidence="9"/>
<dbReference type="HAMAP" id="MF_00161">
    <property type="entry name" value="LspA"/>
    <property type="match status" value="1"/>
</dbReference>
<proteinExistence type="inferred from homology"/>
<comment type="subcellular location">
    <subcellularLocation>
        <location evidence="9">Cell membrane</location>
        <topology evidence="9">Multi-pass membrane protein</topology>
    </subcellularLocation>
</comment>
<dbReference type="InterPro" id="IPR001872">
    <property type="entry name" value="Peptidase_A8"/>
</dbReference>
<feature type="transmembrane region" description="Helical" evidence="9">
    <location>
        <begin position="82"/>
        <end position="100"/>
    </location>
</feature>
<keyword evidence="8 9" id="KW-0472">Membrane</keyword>
<evidence type="ECO:0000256" key="3">
    <source>
        <dbReference type="ARBA" id="ARBA00022670"/>
    </source>
</evidence>
<feature type="active site" evidence="9">
    <location>
        <position position="110"/>
    </location>
</feature>
<comment type="caution">
    <text evidence="9">Lacks conserved residue(s) required for the propagation of feature annotation.</text>
</comment>
<dbReference type="PRINTS" id="PR00781">
    <property type="entry name" value="LIPOSIGPTASE"/>
</dbReference>
<evidence type="ECO:0000256" key="1">
    <source>
        <dbReference type="ARBA" id="ARBA00006139"/>
    </source>
</evidence>
<protein>
    <recommendedName>
        <fullName evidence="9">Lipoprotein signal peptidase</fullName>
        <ecNumber evidence="9">3.4.23.36</ecNumber>
    </recommendedName>
    <alternativeName>
        <fullName evidence="9">Prolipoprotein signal peptidase</fullName>
    </alternativeName>
    <alternativeName>
        <fullName evidence="9">Signal peptidase II</fullName>
        <shortName evidence="9">SPase II</shortName>
    </alternativeName>
</protein>
<evidence type="ECO:0000313" key="14">
    <source>
        <dbReference type="Proteomes" id="UP000509742"/>
    </source>
</evidence>
<evidence type="ECO:0000256" key="2">
    <source>
        <dbReference type="ARBA" id="ARBA00022475"/>
    </source>
</evidence>
<keyword evidence="12" id="KW-0449">Lipoprotein</keyword>
<keyword evidence="2 9" id="KW-1003">Cell membrane</keyword>
<dbReference type="GO" id="GO:0006508">
    <property type="term" value="P:proteolysis"/>
    <property type="evidence" value="ECO:0007669"/>
    <property type="project" value="UniProtKB-KW"/>
</dbReference>
<evidence type="ECO:0000256" key="4">
    <source>
        <dbReference type="ARBA" id="ARBA00022692"/>
    </source>
</evidence>
<comment type="similarity">
    <text evidence="1 9 10">Belongs to the peptidase A8 family.</text>
</comment>
<feature type="active site" evidence="9">
    <location>
        <position position="127"/>
    </location>
</feature>
<name>A0A6J4CX93_9HELI</name>
<evidence type="ECO:0000256" key="8">
    <source>
        <dbReference type="ARBA" id="ARBA00023136"/>
    </source>
</evidence>
<keyword evidence="5 9" id="KW-0064">Aspartyl protease</keyword>
<dbReference type="Proteomes" id="UP000317935">
    <property type="component" value="Chromosome"/>
</dbReference>
<evidence type="ECO:0000256" key="5">
    <source>
        <dbReference type="ARBA" id="ARBA00022750"/>
    </source>
</evidence>
<dbReference type="Proteomes" id="UP000509742">
    <property type="component" value="Chromosome"/>
</dbReference>
<feature type="transmembrane region" description="Helical" evidence="9">
    <location>
        <begin position="58"/>
        <end position="75"/>
    </location>
</feature>
<comment type="catalytic activity">
    <reaction evidence="9">
        <text>Release of signal peptides from bacterial membrane prolipoproteins. Hydrolyzes -Xaa-Yaa-Zaa-|-(S,diacylglyceryl)Cys-, in which Xaa is hydrophobic (preferably Leu), and Yaa (Ala or Ser) and Zaa (Gly or Ala) have small, neutral side chains.</text>
        <dbReference type="EC" id="3.4.23.36"/>
    </reaction>
</comment>